<dbReference type="GO" id="GO:0016020">
    <property type="term" value="C:membrane"/>
    <property type="evidence" value="ECO:0007669"/>
    <property type="project" value="UniProtKB-SubCell"/>
</dbReference>
<evidence type="ECO:0000313" key="6">
    <source>
        <dbReference type="EMBL" id="TVT59135.1"/>
    </source>
</evidence>
<dbReference type="Pfam" id="PF04011">
    <property type="entry name" value="LemA"/>
    <property type="match status" value="1"/>
</dbReference>
<evidence type="ECO:0000313" key="7">
    <source>
        <dbReference type="Proteomes" id="UP000317355"/>
    </source>
</evidence>
<dbReference type="Gene3D" id="1.20.1440.20">
    <property type="entry name" value="LemA-like domain"/>
    <property type="match status" value="1"/>
</dbReference>
<gene>
    <name evidence="6" type="ORF">FHK82_03210</name>
</gene>
<dbReference type="AlphaFoldDB" id="A0A558DDN3"/>
<organism evidence="6 7">
    <name type="scientific">Sedimenticola thiotaurini</name>
    <dbReference type="NCBI Taxonomy" id="1543721"/>
    <lineage>
        <taxon>Bacteria</taxon>
        <taxon>Pseudomonadati</taxon>
        <taxon>Pseudomonadota</taxon>
        <taxon>Gammaproteobacteria</taxon>
        <taxon>Chromatiales</taxon>
        <taxon>Sedimenticolaceae</taxon>
        <taxon>Sedimenticola</taxon>
    </lineage>
</organism>
<evidence type="ECO:0000256" key="1">
    <source>
        <dbReference type="ARBA" id="ARBA00004167"/>
    </source>
</evidence>
<evidence type="ECO:0000256" key="2">
    <source>
        <dbReference type="ARBA" id="ARBA00008854"/>
    </source>
</evidence>
<evidence type="ECO:0000256" key="3">
    <source>
        <dbReference type="ARBA" id="ARBA00022692"/>
    </source>
</evidence>
<protein>
    <submittedName>
        <fullName evidence="6">LemA family protein</fullName>
    </submittedName>
</protein>
<comment type="caution">
    <text evidence="6">The sequence shown here is derived from an EMBL/GenBank/DDBJ whole genome shotgun (WGS) entry which is preliminary data.</text>
</comment>
<accession>A0A558DDN3</accession>
<proteinExistence type="inferred from homology"/>
<dbReference type="PANTHER" id="PTHR34478:SF2">
    <property type="entry name" value="MEMBRANE PROTEIN"/>
    <property type="match status" value="1"/>
</dbReference>
<keyword evidence="3" id="KW-0812">Transmembrane</keyword>
<sequence>MEITLLILLPLLIWAVMLYNKLVRDKNHVLAAWSDIDVQLKRRHDLIPKLVEAIQVYAEYEQSTLSHITHLRQTAAATSETLEREKMESALSEQVRSLLLIAEDYPDLKAGQQFLDLLAQLSDVENHIQYARRYYNGSVRNYNVRIDSFPDLLIARSFHFTPARFFELESVVESDPPEIH</sequence>
<comment type="similarity">
    <text evidence="2">Belongs to the LemA family.</text>
</comment>
<dbReference type="InterPro" id="IPR023353">
    <property type="entry name" value="LemA-like_dom_sf"/>
</dbReference>
<dbReference type="InterPro" id="IPR007156">
    <property type="entry name" value="MamQ_LemA"/>
</dbReference>
<evidence type="ECO:0000256" key="4">
    <source>
        <dbReference type="ARBA" id="ARBA00022989"/>
    </source>
</evidence>
<dbReference type="SUPFAM" id="SSF140478">
    <property type="entry name" value="LemA-like"/>
    <property type="match status" value="1"/>
</dbReference>
<dbReference type="EMBL" id="VMRY01000005">
    <property type="protein sequence ID" value="TVT59135.1"/>
    <property type="molecule type" value="Genomic_DNA"/>
</dbReference>
<reference evidence="6 7" key="1">
    <citation type="submission" date="2019-07" db="EMBL/GenBank/DDBJ databases">
        <title>The pathways for chlorine oxyanion respiration interact through the shared metabolite chlorate.</title>
        <authorList>
            <person name="Barnum T.P."/>
            <person name="Cheng Y."/>
            <person name="Hill K.A."/>
            <person name="Lucas L.N."/>
            <person name="Carlson H.K."/>
            <person name="Coates J.D."/>
        </authorList>
    </citation>
    <scope>NUCLEOTIDE SEQUENCE [LARGE SCALE GENOMIC DNA]</scope>
    <source>
        <strain evidence="6">BK-3</strain>
    </source>
</reference>
<dbReference type="Proteomes" id="UP000317355">
    <property type="component" value="Unassembled WGS sequence"/>
</dbReference>
<comment type="subcellular location">
    <subcellularLocation>
        <location evidence="1">Membrane</location>
        <topology evidence="1">Single-pass membrane protein</topology>
    </subcellularLocation>
</comment>
<keyword evidence="5" id="KW-0472">Membrane</keyword>
<keyword evidence="4" id="KW-1133">Transmembrane helix</keyword>
<evidence type="ECO:0000256" key="5">
    <source>
        <dbReference type="ARBA" id="ARBA00023136"/>
    </source>
</evidence>
<dbReference type="PANTHER" id="PTHR34478">
    <property type="entry name" value="PROTEIN LEMA"/>
    <property type="match status" value="1"/>
</dbReference>
<dbReference type="STRING" id="1543721.AAY24_17695"/>
<name>A0A558DDN3_9GAMM</name>